<feature type="transmembrane region" description="Helical" evidence="9">
    <location>
        <begin position="186"/>
        <end position="204"/>
    </location>
</feature>
<sequence length="481" mass="51258">MRMTRDDAIGLGLAVTGGLLMRWSFGLHPVWWLAWVAPAPLLAAVLRSTARRAFVWSLLAGLIAASASLHYFSTVMPLPAALLSMVLLALLWALVVCQARRVMAASASPWAVLAYPLLWCALDTLLAHLHPDGNWPSLAYSQAGFAPALQITSLLGVAGLVFVLSLAPVVLAFAAVRGWRAARWPLSLAAVLTLACFGFGLARIPSSAAPQGALVGLASIDDFIGPRVPAAQVERIWSQYERHVETLAGHGARLVLLPEKIAVLAPDAAAQLRRRMAKLAVRSQVWLSLGVGIDDGRTTNHQWLFAPDGSLAADYVKHHLAPPERDYLAGAAFDVQAIHGTRYGLAVCKDAHFAEMGRAYAGLGAQALLVPAWDFGEDGEYAARLSAMRGVESGVAMVRASREGLLTISDAYGRVVLEKASAPLPGVAMLGRVPAAAPGATLYSRIGDVFGWLCTAVAVMMAVFGRRVAQFRPRPELRAHA</sequence>
<feature type="domain" description="CN hydrolase" evidence="10">
    <location>
        <begin position="210"/>
        <end position="444"/>
    </location>
</feature>
<evidence type="ECO:0000313" key="12">
    <source>
        <dbReference type="Proteomes" id="UP001596086"/>
    </source>
</evidence>
<keyword evidence="11" id="KW-0378">Hydrolase</keyword>
<dbReference type="InterPro" id="IPR003010">
    <property type="entry name" value="C-N_Hydrolase"/>
</dbReference>
<feature type="transmembrane region" description="Helical" evidence="9">
    <location>
        <begin position="53"/>
        <end position="72"/>
    </location>
</feature>
<keyword evidence="7 9" id="KW-0472">Membrane</keyword>
<evidence type="ECO:0000256" key="2">
    <source>
        <dbReference type="ARBA" id="ARBA00010065"/>
    </source>
</evidence>
<dbReference type="Pfam" id="PF00795">
    <property type="entry name" value="CN_hydrolase"/>
    <property type="match status" value="1"/>
</dbReference>
<keyword evidence="4" id="KW-0808">Transferase</keyword>
<dbReference type="SUPFAM" id="SSF56317">
    <property type="entry name" value="Carbon-nitrogen hydrolase"/>
    <property type="match status" value="1"/>
</dbReference>
<evidence type="ECO:0000256" key="9">
    <source>
        <dbReference type="SAM" id="Phobius"/>
    </source>
</evidence>
<feature type="transmembrane region" description="Helical" evidence="9">
    <location>
        <begin position="30"/>
        <end position="46"/>
    </location>
</feature>
<evidence type="ECO:0000256" key="6">
    <source>
        <dbReference type="ARBA" id="ARBA00022989"/>
    </source>
</evidence>
<evidence type="ECO:0000256" key="8">
    <source>
        <dbReference type="ARBA" id="ARBA00023315"/>
    </source>
</evidence>
<dbReference type="InterPro" id="IPR045378">
    <property type="entry name" value="LNT_N"/>
</dbReference>
<protein>
    <submittedName>
        <fullName evidence="11">Nitrilase-related carbon-nitrogen hydrolase</fullName>
    </submittedName>
</protein>
<gene>
    <name evidence="11" type="ORF">ACFPO9_13995</name>
</gene>
<accession>A0ABW0RZF5</accession>
<feature type="transmembrane region" description="Helical" evidence="9">
    <location>
        <begin position="149"/>
        <end position="174"/>
    </location>
</feature>
<keyword evidence="12" id="KW-1185">Reference proteome</keyword>
<proteinExistence type="inferred from homology"/>
<dbReference type="EMBL" id="JBHSMZ010000009">
    <property type="protein sequence ID" value="MFC5549624.1"/>
    <property type="molecule type" value="Genomic_DNA"/>
</dbReference>
<dbReference type="InterPro" id="IPR036526">
    <property type="entry name" value="C-N_Hydrolase_sf"/>
</dbReference>
<comment type="caution">
    <text evidence="11">The sequence shown here is derived from an EMBL/GenBank/DDBJ whole genome shotgun (WGS) entry which is preliminary data.</text>
</comment>
<keyword evidence="8" id="KW-0012">Acyltransferase</keyword>
<evidence type="ECO:0000256" key="4">
    <source>
        <dbReference type="ARBA" id="ARBA00022679"/>
    </source>
</evidence>
<comment type="subcellular location">
    <subcellularLocation>
        <location evidence="1">Cell membrane</location>
        <topology evidence="1">Multi-pass membrane protein</topology>
    </subcellularLocation>
</comment>
<reference evidence="12" key="1">
    <citation type="journal article" date="2019" name="Int. J. Syst. Evol. Microbiol.">
        <title>The Global Catalogue of Microorganisms (GCM) 10K type strain sequencing project: providing services to taxonomists for standard genome sequencing and annotation.</title>
        <authorList>
            <consortium name="The Broad Institute Genomics Platform"/>
            <consortium name="The Broad Institute Genome Sequencing Center for Infectious Disease"/>
            <person name="Wu L."/>
            <person name="Ma J."/>
        </authorList>
    </citation>
    <scope>NUCLEOTIDE SEQUENCE [LARGE SCALE GENOMIC DNA]</scope>
    <source>
        <strain evidence="12">CGMCC 4.5798</strain>
    </source>
</reference>
<name>A0ABW0RZF5_9BURK</name>
<feature type="transmembrane region" description="Helical" evidence="9">
    <location>
        <begin position="7"/>
        <end position="24"/>
    </location>
</feature>
<dbReference type="InterPro" id="IPR004563">
    <property type="entry name" value="Apolipo_AcylTrfase"/>
</dbReference>
<evidence type="ECO:0000313" key="11">
    <source>
        <dbReference type="EMBL" id="MFC5549624.1"/>
    </source>
</evidence>
<dbReference type="Gene3D" id="3.60.110.10">
    <property type="entry name" value="Carbon-nitrogen hydrolase"/>
    <property type="match status" value="1"/>
</dbReference>
<feature type="transmembrane region" description="Helical" evidence="9">
    <location>
        <begin position="109"/>
        <end position="129"/>
    </location>
</feature>
<keyword evidence="3" id="KW-1003">Cell membrane</keyword>
<feature type="transmembrane region" description="Helical" evidence="9">
    <location>
        <begin position="78"/>
        <end position="97"/>
    </location>
</feature>
<organism evidence="11 12">
    <name type="scientific">Massilia aerilata</name>
    <dbReference type="NCBI Taxonomy" id="453817"/>
    <lineage>
        <taxon>Bacteria</taxon>
        <taxon>Pseudomonadati</taxon>
        <taxon>Pseudomonadota</taxon>
        <taxon>Betaproteobacteria</taxon>
        <taxon>Burkholderiales</taxon>
        <taxon>Oxalobacteraceae</taxon>
        <taxon>Telluria group</taxon>
        <taxon>Massilia</taxon>
    </lineage>
</organism>
<evidence type="ECO:0000256" key="7">
    <source>
        <dbReference type="ARBA" id="ARBA00023136"/>
    </source>
</evidence>
<dbReference type="GO" id="GO:0016787">
    <property type="term" value="F:hydrolase activity"/>
    <property type="evidence" value="ECO:0007669"/>
    <property type="project" value="UniProtKB-KW"/>
</dbReference>
<evidence type="ECO:0000256" key="1">
    <source>
        <dbReference type="ARBA" id="ARBA00004651"/>
    </source>
</evidence>
<keyword evidence="5 9" id="KW-0812">Transmembrane</keyword>
<dbReference type="Proteomes" id="UP001596086">
    <property type="component" value="Unassembled WGS sequence"/>
</dbReference>
<keyword evidence="6 9" id="KW-1133">Transmembrane helix</keyword>
<dbReference type="PANTHER" id="PTHR38686">
    <property type="entry name" value="APOLIPOPROTEIN N-ACYLTRANSFERASE"/>
    <property type="match status" value="1"/>
</dbReference>
<dbReference type="PANTHER" id="PTHR38686:SF1">
    <property type="entry name" value="APOLIPOPROTEIN N-ACYLTRANSFERASE"/>
    <property type="match status" value="1"/>
</dbReference>
<evidence type="ECO:0000256" key="5">
    <source>
        <dbReference type="ARBA" id="ARBA00022692"/>
    </source>
</evidence>
<dbReference type="RefSeq" id="WP_379771719.1">
    <property type="nucleotide sequence ID" value="NZ_JBHSMZ010000009.1"/>
</dbReference>
<evidence type="ECO:0000259" key="10">
    <source>
        <dbReference type="PROSITE" id="PS50263"/>
    </source>
</evidence>
<evidence type="ECO:0000256" key="3">
    <source>
        <dbReference type="ARBA" id="ARBA00022475"/>
    </source>
</evidence>
<comment type="similarity">
    <text evidence="2">Belongs to the CN hydrolase family. Apolipoprotein N-acyltransferase subfamily.</text>
</comment>
<dbReference type="PROSITE" id="PS50263">
    <property type="entry name" value="CN_HYDROLASE"/>
    <property type="match status" value="1"/>
</dbReference>
<dbReference type="Pfam" id="PF20154">
    <property type="entry name" value="LNT_N"/>
    <property type="match status" value="1"/>
</dbReference>